<dbReference type="Pfam" id="PF00583">
    <property type="entry name" value="Acetyltransf_1"/>
    <property type="match status" value="1"/>
</dbReference>
<comment type="caution">
    <text evidence="4">The sequence shown here is derived from an EMBL/GenBank/DDBJ whole genome shotgun (WGS) entry which is preliminary data.</text>
</comment>
<evidence type="ECO:0000256" key="1">
    <source>
        <dbReference type="ARBA" id="ARBA00022679"/>
    </source>
</evidence>
<dbReference type="PROSITE" id="PS51186">
    <property type="entry name" value="GNAT"/>
    <property type="match status" value="1"/>
</dbReference>
<evidence type="ECO:0000256" key="2">
    <source>
        <dbReference type="ARBA" id="ARBA00023315"/>
    </source>
</evidence>
<reference evidence="4" key="1">
    <citation type="submission" date="2023-07" db="EMBL/GenBank/DDBJ databases">
        <title>Sorghum-associated microbial communities from plants grown in Nebraska, USA.</title>
        <authorList>
            <person name="Schachtman D."/>
        </authorList>
    </citation>
    <scope>NUCLEOTIDE SEQUENCE</scope>
    <source>
        <strain evidence="4">BE80</strain>
    </source>
</reference>
<dbReference type="Proteomes" id="UP001254832">
    <property type="component" value="Unassembled WGS sequence"/>
</dbReference>
<sequence>MIREAEGKDAIAVERLYQELLPNHSDIHVLPERLEEIRINPNSYLFVYEVDGSLVGAAHLHVCLDALSGTRPFGVVERVIVTQELQGRGYGSRLMEHLEEVCKEKNCVKVFLTSNALRQDAHQFYEKLGYDGEASKAFKKYL</sequence>
<dbReference type="InterPro" id="IPR000182">
    <property type="entry name" value="GNAT_dom"/>
</dbReference>
<feature type="domain" description="N-acetyltransferase" evidence="3">
    <location>
        <begin position="1"/>
        <end position="142"/>
    </location>
</feature>
<dbReference type="AlphaFoldDB" id="A0AAP5LNC0"/>
<dbReference type="PANTHER" id="PTHR43877">
    <property type="entry name" value="AMINOALKYLPHOSPHONATE N-ACETYLTRANSFERASE-RELATED-RELATED"/>
    <property type="match status" value="1"/>
</dbReference>
<evidence type="ECO:0000313" key="5">
    <source>
        <dbReference type="Proteomes" id="UP001254832"/>
    </source>
</evidence>
<evidence type="ECO:0000313" key="4">
    <source>
        <dbReference type="EMBL" id="MDR6723470.1"/>
    </source>
</evidence>
<keyword evidence="1" id="KW-0808">Transferase</keyword>
<dbReference type="InterPro" id="IPR050832">
    <property type="entry name" value="Bact_Acetyltransf"/>
</dbReference>
<accession>A0AAP5LNC0</accession>
<organism evidence="4 5">
    <name type="scientific">Paenibacillus amylolyticus</name>
    <dbReference type="NCBI Taxonomy" id="1451"/>
    <lineage>
        <taxon>Bacteria</taxon>
        <taxon>Bacillati</taxon>
        <taxon>Bacillota</taxon>
        <taxon>Bacilli</taxon>
        <taxon>Bacillales</taxon>
        <taxon>Paenibacillaceae</taxon>
        <taxon>Paenibacillus</taxon>
    </lineage>
</organism>
<name>A0AAP5LNC0_PAEAM</name>
<dbReference type="SUPFAM" id="SSF55729">
    <property type="entry name" value="Acyl-CoA N-acyltransferases (Nat)"/>
    <property type="match status" value="1"/>
</dbReference>
<proteinExistence type="predicted"/>
<dbReference type="Gene3D" id="3.40.630.30">
    <property type="match status" value="1"/>
</dbReference>
<evidence type="ECO:0000259" key="3">
    <source>
        <dbReference type="PROSITE" id="PS51186"/>
    </source>
</evidence>
<dbReference type="CDD" id="cd04301">
    <property type="entry name" value="NAT_SF"/>
    <property type="match status" value="1"/>
</dbReference>
<gene>
    <name evidence="4" type="ORF">J2W91_001922</name>
</gene>
<protein>
    <submittedName>
        <fullName evidence="4">GNAT superfamily N-acetyltransferase</fullName>
    </submittedName>
</protein>
<dbReference type="InterPro" id="IPR016181">
    <property type="entry name" value="Acyl_CoA_acyltransferase"/>
</dbReference>
<dbReference type="EMBL" id="JAVDTR010000004">
    <property type="protein sequence ID" value="MDR6723470.1"/>
    <property type="molecule type" value="Genomic_DNA"/>
</dbReference>
<dbReference type="GO" id="GO:0016747">
    <property type="term" value="F:acyltransferase activity, transferring groups other than amino-acyl groups"/>
    <property type="evidence" value="ECO:0007669"/>
    <property type="project" value="InterPro"/>
</dbReference>
<dbReference type="RefSeq" id="WP_056701423.1">
    <property type="nucleotide sequence ID" value="NZ_JAVDTR010000004.1"/>
</dbReference>
<keyword evidence="2" id="KW-0012">Acyltransferase</keyword>